<comment type="caution">
    <text evidence="1">The sequence shown here is derived from an EMBL/GenBank/DDBJ whole genome shotgun (WGS) entry which is preliminary data.</text>
</comment>
<accession>A0AAU9UT52</accession>
<dbReference type="EMBL" id="CAKOGL010000025">
    <property type="protein sequence ID" value="CAH2102706.1"/>
    <property type="molecule type" value="Genomic_DNA"/>
</dbReference>
<gene>
    <name evidence="1" type="ORF">EEDITHA_LOCUS17294</name>
</gene>
<name>A0AAU9UT52_EUPED</name>
<evidence type="ECO:0000313" key="2">
    <source>
        <dbReference type="Proteomes" id="UP001153954"/>
    </source>
</evidence>
<reference evidence="1" key="1">
    <citation type="submission" date="2022-03" db="EMBL/GenBank/DDBJ databases">
        <authorList>
            <person name="Tunstrom K."/>
        </authorList>
    </citation>
    <scope>NUCLEOTIDE SEQUENCE</scope>
</reference>
<proteinExistence type="predicted"/>
<organism evidence="1 2">
    <name type="scientific">Euphydryas editha</name>
    <name type="common">Edith's checkerspot</name>
    <dbReference type="NCBI Taxonomy" id="104508"/>
    <lineage>
        <taxon>Eukaryota</taxon>
        <taxon>Metazoa</taxon>
        <taxon>Ecdysozoa</taxon>
        <taxon>Arthropoda</taxon>
        <taxon>Hexapoda</taxon>
        <taxon>Insecta</taxon>
        <taxon>Pterygota</taxon>
        <taxon>Neoptera</taxon>
        <taxon>Endopterygota</taxon>
        <taxon>Lepidoptera</taxon>
        <taxon>Glossata</taxon>
        <taxon>Ditrysia</taxon>
        <taxon>Papilionoidea</taxon>
        <taxon>Nymphalidae</taxon>
        <taxon>Nymphalinae</taxon>
        <taxon>Euphydryas</taxon>
    </lineage>
</organism>
<protein>
    <submittedName>
        <fullName evidence="1">Uncharacterized protein</fullName>
    </submittedName>
</protein>
<keyword evidence="2" id="KW-1185">Reference proteome</keyword>
<evidence type="ECO:0000313" key="1">
    <source>
        <dbReference type="EMBL" id="CAH2102706.1"/>
    </source>
</evidence>
<dbReference type="Proteomes" id="UP001153954">
    <property type="component" value="Unassembled WGS sequence"/>
</dbReference>
<dbReference type="AlphaFoldDB" id="A0AAU9UT52"/>
<sequence length="79" mass="8792">MTTQFHIWELPSEDISGPFNARARAAPEDAAAALRAYLSLDATGTPLARAAIPPHMPEELEEEWEVLDYVEIPSRNKTD</sequence>